<gene>
    <name evidence="1" type="ORF">DI536_17090</name>
</gene>
<evidence type="ECO:0000313" key="1">
    <source>
        <dbReference type="EMBL" id="PZR12035.1"/>
    </source>
</evidence>
<reference evidence="1 2" key="1">
    <citation type="submission" date="2017-08" db="EMBL/GenBank/DDBJ databases">
        <title>Infants hospitalized years apart are colonized by the same room-sourced microbial strains.</title>
        <authorList>
            <person name="Brooks B."/>
            <person name="Olm M.R."/>
            <person name="Firek B.A."/>
            <person name="Baker R."/>
            <person name="Thomas B.C."/>
            <person name="Morowitz M.J."/>
            <person name="Banfield J.F."/>
        </authorList>
    </citation>
    <scope>NUCLEOTIDE SEQUENCE [LARGE SCALE GENOMIC DNA]</scope>
    <source>
        <strain evidence="1">S2_003_000_R2_14</strain>
    </source>
</reference>
<comment type="caution">
    <text evidence="1">The sequence shown here is derived from an EMBL/GenBank/DDBJ whole genome shotgun (WGS) entry which is preliminary data.</text>
</comment>
<name>A0A2W5TL63_9BACT</name>
<protein>
    <submittedName>
        <fullName evidence="1">Uncharacterized protein</fullName>
    </submittedName>
</protein>
<evidence type="ECO:0000313" key="2">
    <source>
        <dbReference type="Proteomes" id="UP000249061"/>
    </source>
</evidence>
<dbReference type="AlphaFoldDB" id="A0A2W5TL63"/>
<organism evidence="1 2">
    <name type="scientific">Archangium gephyra</name>
    <dbReference type="NCBI Taxonomy" id="48"/>
    <lineage>
        <taxon>Bacteria</taxon>
        <taxon>Pseudomonadati</taxon>
        <taxon>Myxococcota</taxon>
        <taxon>Myxococcia</taxon>
        <taxon>Myxococcales</taxon>
        <taxon>Cystobacterineae</taxon>
        <taxon>Archangiaceae</taxon>
        <taxon>Archangium</taxon>
    </lineage>
</organism>
<dbReference type="Proteomes" id="UP000249061">
    <property type="component" value="Unassembled WGS sequence"/>
</dbReference>
<proteinExistence type="predicted"/>
<sequence>MLMTTALLLALAAGEPEVVEPEVLHDDPVSPFPLTGPQIRLNGGFSAEWGVYPESLLGGTLSLRIGNATWSGLIEAWTVFPAAVQMNDESSINAFAIGGIGGVCGSWIVSTVDLSGCALGRGGALLVEPKFESNPVQRGWQPVAAAGGRFNVEWPRDSLIGLVVSAQLFVPILRARIYGSTDDTGMALERSWVQPLVFGGMRIGLLLRFR</sequence>
<accession>A0A2W5TL63</accession>
<dbReference type="EMBL" id="QFQP01000013">
    <property type="protein sequence ID" value="PZR12035.1"/>
    <property type="molecule type" value="Genomic_DNA"/>
</dbReference>